<organism evidence="1 2">
    <name type="scientific">Populus alba x Populus x berolinensis</name>
    <dbReference type="NCBI Taxonomy" id="444605"/>
    <lineage>
        <taxon>Eukaryota</taxon>
        <taxon>Viridiplantae</taxon>
        <taxon>Streptophyta</taxon>
        <taxon>Embryophyta</taxon>
        <taxon>Tracheophyta</taxon>
        <taxon>Spermatophyta</taxon>
        <taxon>Magnoliopsida</taxon>
        <taxon>eudicotyledons</taxon>
        <taxon>Gunneridae</taxon>
        <taxon>Pentapetalae</taxon>
        <taxon>rosids</taxon>
        <taxon>fabids</taxon>
        <taxon>Malpighiales</taxon>
        <taxon>Salicaceae</taxon>
        <taxon>Saliceae</taxon>
        <taxon>Populus</taxon>
    </lineage>
</organism>
<proteinExistence type="predicted"/>
<dbReference type="Proteomes" id="UP001164929">
    <property type="component" value="Chromosome 15"/>
</dbReference>
<evidence type="ECO:0000313" key="1">
    <source>
        <dbReference type="EMBL" id="KAJ6969920.1"/>
    </source>
</evidence>
<protein>
    <submittedName>
        <fullName evidence="1">Uncharacterized protein</fullName>
    </submittedName>
</protein>
<evidence type="ECO:0000313" key="2">
    <source>
        <dbReference type="Proteomes" id="UP001164929"/>
    </source>
</evidence>
<gene>
    <name evidence="1" type="ORF">NC653_034472</name>
</gene>
<accession>A0AAD6PX55</accession>
<sequence length="88" mass="10115">MGEDIYAVLRQETMRQLGFLSNVPINDLVTCPDIDWLEIPLQSMNLVTESDTMLAPLKRTLVLKGRLVEGMQRKDSEFEISSYNLARR</sequence>
<dbReference type="AlphaFoldDB" id="A0AAD6PX55"/>
<comment type="caution">
    <text evidence="1">The sequence shown here is derived from an EMBL/GenBank/DDBJ whole genome shotgun (WGS) entry which is preliminary data.</text>
</comment>
<keyword evidence="2" id="KW-1185">Reference proteome</keyword>
<reference evidence="1" key="1">
    <citation type="journal article" date="2023" name="Mol. Ecol. Resour.">
        <title>Chromosome-level genome assembly of a triploid poplar Populus alba 'Berolinensis'.</title>
        <authorList>
            <person name="Chen S."/>
            <person name="Yu Y."/>
            <person name="Wang X."/>
            <person name="Wang S."/>
            <person name="Zhang T."/>
            <person name="Zhou Y."/>
            <person name="He R."/>
            <person name="Meng N."/>
            <person name="Wang Y."/>
            <person name="Liu W."/>
            <person name="Liu Z."/>
            <person name="Liu J."/>
            <person name="Guo Q."/>
            <person name="Huang H."/>
            <person name="Sederoff R.R."/>
            <person name="Wang G."/>
            <person name="Qu G."/>
            <person name="Chen S."/>
        </authorList>
    </citation>
    <scope>NUCLEOTIDE SEQUENCE</scope>
    <source>
        <strain evidence="1">SC-2020</strain>
    </source>
</reference>
<name>A0AAD6PX55_9ROSI</name>
<dbReference type="EMBL" id="JAQIZT010000015">
    <property type="protein sequence ID" value="KAJ6969920.1"/>
    <property type="molecule type" value="Genomic_DNA"/>
</dbReference>